<sequence length="69" mass="7852">MRRSKLSDADCETSTKPTAHDATVSRVYRFSPIQTIFQIANEIISTKLQQAVMAEWLRRLTRNQIPSGS</sequence>
<feature type="non-terminal residue" evidence="1">
    <location>
        <position position="69"/>
    </location>
</feature>
<gene>
    <name evidence="1" type="ORF">NTEN_LOCUS5264</name>
</gene>
<reference evidence="1 2" key="1">
    <citation type="submission" date="2020-02" db="EMBL/GenBank/DDBJ databases">
        <authorList>
            <person name="Ferguson B K."/>
        </authorList>
    </citation>
    <scope>NUCLEOTIDE SEQUENCE [LARGE SCALE GENOMIC DNA]</scope>
</reference>
<accession>A0A6H5G816</accession>
<keyword evidence="2" id="KW-1185">Reference proteome</keyword>
<protein>
    <submittedName>
        <fullName evidence="1">Uncharacterized protein</fullName>
    </submittedName>
</protein>
<dbReference type="EMBL" id="CADCXU010007953">
    <property type="protein sequence ID" value="CAA9998981.1"/>
    <property type="molecule type" value="Genomic_DNA"/>
</dbReference>
<evidence type="ECO:0000313" key="2">
    <source>
        <dbReference type="Proteomes" id="UP000479000"/>
    </source>
</evidence>
<proteinExistence type="predicted"/>
<evidence type="ECO:0000313" key="1">
    <source>
        <dbReference type="EMBL" id="CAA9998981.1"/>
    </source>
</evidence>
<name>A0A6H5G816_9HEMI</name>
<organism evidence="1 2">
    <name type="scientific">Nesidiocoris tenuis</name>
    <dbReference type="NCBI Taxonomy" id="355587"/>
    <lineage>
        <taxon>Eukaryota</taxon>
        <taxon>Metazoa</taxon>
        <taxon>Ecdysozoa</taxon>
        <taxon>Arthropoda</taxon>
        <taxon>Hexapoda</taxon>
        <taxon>Insecta</taxon>
        <taxon>Pterygota</taxon>
        <taxon>Neoptera</taxon>
        <taxon>Paraneoptera</taxon>
        <taxon>Hemiptera</taxon>
        <taxon>Heteroptera</taxon>
        <taxon>Panheteroptera</taxon>
        <taxon>Cimicomorpha</taxon>
        <taxon>Miridae</taxon>
        <taxon>Dicyphina</taxon>
        <taxon>Nesidiocoris</taxon>
    </lineage>
</organism>
<dbReference type="AlphaFoldDB" id="A0A6H5G816"/>
<dbReference type="OrthoDB" id="8247312at2759"/>
<dbReference type="Proteomes" id="UP000479000">
    <property type="component" value="Unassembled WGS sequence"/>
</dbReference>